<dbReference type="CDD" id="cd21994">
    <property type="entry name" value="HMG-box_SSRP1-like"/>
    <property type="match status" value="1"/>
</dbReference>
<dbReference type="OrthoDB" id="498543at2759"/>
<dbReference type="GO" id="GO:0006260">
    <property type="term" value="P:DNA replication"/>
    <property type="evidence" value="ECO:0007669"/>
    <property type="project" value="UniProtKB-KW"/>
</dbReference>
<evidence type="ECO:0000313" key="14">
    <source>
        <dbReference type="Proteomes" id="UP000887568"/>
    </source>
</evidence>
<evidence type="ECO:0000256" key="1">
    <source>
        <dbReference type="ARBA" id="ARBA00010060"/>
    </source>
</evidence>
<dbReference type="AlphaFoldDB" id="A0A914BFK0"/>
<dbReference type="CDD" id="cd13230">
    <property type="entry name" value="PH1_SSRP1-like"/>
    <property type="match status" value="1"/>
</dbReference>
<feature type="compositionally biased region" description="Basic residues" evidence="11">
    <location>
        <begin position="527"/>
        <end position="554"/>
    </location>
</feature>
<feature type="DNA-binding region" description="HMG box" evidence="9">
    <location>
        <begin position="562"/>
        <end position="628"/>
    </location>
</feature>
<feature type="region of interest" description="Disordered" evidence="11">
    <location>
        <begin position="478"/>
        <end position="569"/>
    </location>
</feature>
<organism evidence="13 14">
    <name type="scientific">Patiria miniata</name>
    <name type="common">Bat star</name>
    <name type="synonym">Asterina miniata</name>
    <dbReference type="NCBI Taxonomy" id="46514"/>
    <lineage>
        <taxon>Eukaryota</taxon>
        <taxon>Metazoa</taxon>
        <taxon>Echinodermata</taxon>
        <taxon>Eleutherozoa</taxon>
        <taxon>Asterozoa</taxon>
        <taxon>Asteroidea</taxon>
        <taxon>Valvatacea</taxon>
        <taxon>Valvatida</taxon>
        <taxon>Asterinidae</taxon>
        <taxon>Patiria</taxon>
    </lineage>
</organism>
<dbReference type="InterPro" id="IPR050454">
    <property type="entry name" value="RTT106/SSRP1_HistChap/FACT"/>
</dbReference>
<dbReference type="PRINTS" id="PR00887">
    <property type="entry name" value="SSRCOGNITION"/>
</dbReference>
<dbReference type="SUPFAM" id="SSF50729">
    <property type="entry name" value="PH domain-like"/>
    <property type="match status" value="1"/>
</dbReference>
<dbReference type="CTD" id="6749"/>
<dbReference type="GO" id="GO:0042393">
    <property type="term" value="F:histone binding"/>
    <property type="evidence" value="ECO:0007669"/>
    <property type="project" value="TreeGrafter"/>
</dbReference>
<evidence type="ECO:0000256" key="9">
    <source>
        <dbReference type="PROSITE-ProRule" id="PRU00267"/>
    </source>
</evidence>
<dbReference type="SMART" id="SM00398">
    <property type="entry name" value="HMG"/>
    <property type="match status" value="1"/>
</dbReference>
<dbReference type="GO" id="GO:0006281">
    <property type="term" value="P:DNA repair"/>
    <property type="evidence" value="ECO:0007669"/>
    <property type="project" value="UniProtKB-KW"/>
</dbReference>
<keyword evidence="5 10" id="KW-0805">Transcription regulation</keyword>
<dbReference type="OMA" id="QVVTKIF"/>
<evidence type="ECO:0000256" key="3">
    <source>
        <dbReference type="ARBA" id="ARBA00022705"/>
    </source>
</evidence>
<dbReference type="Pfam" id="PF00505">
    <property type="entry name" value="HMG_box"/>
    <property type="match status" value="1"/>
</dbReference>
<dbReference type="Pfam" id="PF08512">
    <property type="entry name" value="Rttp106-like_middle"/>
    <property type="match status" value="1"/>
</dbReference>
<evidence type="ECO:0000256" key="7">
    <source>
        <dbReference type="ARBA" id="ARBA00023204"/>
    </source>
</evidence>
<dbReference type="InterPro" id="IPR035417">
    <property type="entry name" value="SSRP1/POB3_N"/>
</dbReference>
<feature type="region of interest" description="Disordered" evidence="11">
    <location>
        <begin position="629"/>
        <end position="742"/>
    </location>
</feature>
<dbReference type="GO" id="GO:1902275">
    <property type="term" value="P:regulation of chromatin organization"/>
    <property type="evidence" value="ECO:0007669"/>
    <property type="project" value="TreeGrafter"/>
</dbReference>
<dbReference type="Gene3D" id="2.30.29.150">
    <property type="match status" value="1"/>
</dbReference>
<dbReference type="InterPro" id="IPR011993">
    <property type="entry name" value="PH-like_dom_sf"/>
</dbReference>
<dbReference type="InterPro" id="IPR038167">
    <property type="entry name" value="SSRP1_sf"/>
</dbReference>
<evidence type="ECO:0000259" key="12">
    <source>
        <dbReference type="PROSITE" id="PS50118"/>
    </source>
</evidence>
<comment type="function">
    <text evidence="10">Component of the FACT complex, a general chromatin factor that acts to reorganize nucleosomes. The FACT complex is involved in multiple processes that require DNA as a template such as mRNA elongation, DNA replication and DNA repair. During transcription elongation the FACT complex acts as a histone chaperone that both destabilizes and restores nucleosomal structure. It facilitates the passage of RNA polymerase II and transcription by promoting the dissociation of one histone H2A-H2B dimer from the nucleosome, then subsequently promotes the reestablishment of the nucleosome following the passage of RNA polymerase II.</text>
</comment>
<dbReference type="Proteomes" id="UP000887568">
    <property type="component" value="Unplaced"/>
</dbReference>
<feature type="compositionally biased region" description="Acidic residues" evidence="11">
    <location>
        <begin position="713"/>
        <end position="742"/>
    </location>
</feature>
<evidence type="ECO:0000256" key="6">
    <source>
        <dbReference type="ARBA" id="ARBA00023163"/>
    </source>
</evidence>
<evidence type="ECO:0000256" key="5">
    <source>
        <dbReference type="ARBA" id="ARBA00023015"/>
    </source>
</evidence>
<dbReference type="EnsemblMetazoa" id="XM_038218778.1">
    <property type="protein sequence ID" value="XP_038074706.1"/>
    <property type="gene ID" value="LOC119742641"/>
</dbReference>
<evidence type="ECO:0000256" key="4">
    <source>
        <dbReference type="ARBA" id="ARBA00022763"/>
    </source>
</evidence>
<dbReference type="Pfam" id="PF03531">
    <property type="entry name" value="SSrecog"/>
    <property type="match status" value="1"/>
</dbReference>
<evidence type="ECO:0000313" key="13">
    <source>
        <dbReference type="EnsemblMetazoa" id="XP_038074706.1"/>
    </source>
</evidence>
<keyword evidence="4 10" id="KW-0227">DNA damage</keyword>
<dbReference type="PANTHER" id="PTHR45849:SF1">
    <property type="entry name" value="FACT COMPLEX SUBUNIT SSRP1"/>
    <property type="match status" value="1"/>
</dbReference>
<dbReference type="FunFam" id="2.30.29.30:FF:000098">
    <property type="entry name" value="Fact complex subunit ssrp1"/>
    <property type="match status" value="1"/>
</dbReference>
<dbReference type="Gene3D" id="2.30.29.220">
    <property type="entry name" value="Structure-specific recognition protein (SSRP1)"/>
    <property type="match status" value="1"/>
</dbReference>
<keyword evidence="14" id="KW-1185">Reference proteome</keyword>
<dbReference type="Gene3D" id="2.30.29.30">
    <property type="entry name" value="Pleckstrin-homology domain (PH domain)/Phosphotyrosine-binding domain (PTB)"/>
    <property type="match status" value="2"/>
</dbReference>
<keyword evidence="7 10" id="KW-0234">DNA repair</keyword>
<dbReference type="InterPro" id="IPR013719">
    <property type="entry name" value="RTT106/SPT16-like_middle_dom"/>
</dbReference>
<dbReference type="PROSITE" id="PS50118">
    <property type="entry name" value="HMG_BOX_2"/>
    <property type="match status" value="1"/>
</dbReference>
<dbReference type="Pfam" id="PF17292">
    <property type="entry name" value="POB3_N"/>
    <property type="match status" value="1"/>
</dbReference>
<dbReference type="GO" id="GO:0003677">
    <property type="term" value="F:DNA binding"/>
    <property type="evidence" value="ECO:0007669"/>
    <property type="project" value="UniProtKB-UniRule"/>
</dbReference>
<dbReference type="InterPro" id="IPR009071">
    <property type="entry name" value="HMG_box_dom"/>
</dbReference>
<keyword evidence="3 10" id="KW-0235">DNA replication</keyword>
<dbReference type="FunFam" id="2.30.29.150:FF:000001">
    <property type="entry name" value="Fact complex subunit ssrp1"/>
    <property type="match status" value="1"/>
</dbReference>
<keyword evidence="6 10" id="KW-0804">Transcription</keyword>
<proteinExistence type="inferred from homology"/>
<evidence type="ECO:0000256" key="10">
    <source>
        <dbReference type="RuleBase" id="RU364013"/>
    </source>
</evidence>
<dbReference type="SMART" id="SM01287">
    <property type="entry name" value="Rtt106"/>
    <property type="match status" value="1"/>
</dbReference>
<dbReference type="PANTHER" id="PTHR45849">
    <property type="entry name" value="FACT COMPLEX SUBUNIT SSRP1"/>
    <property type="match status" value="1"/>
</dbReference>
<dbReference type="InterPro" id="IPR024954">
    <property type="entry name" value="SSRP1_DD"/>
</dbReference>
<sequence>MTDILEFSDIWQEVRGAMNGGRLKLNRQGVYFKSNKTGKVEQVQVEDLAETNWLRVARGHELKLRLQNGTIFKYDGFQESDQEKLAEFITNNYNLSLDEVELAVKGRNWGSAKFNGTELAFEVDKKPAFHIPLGNVSHSTTAKNEVILEFHQNDDTEVSLMEMRFYVPPTESDTKAAEAFHEKILAKADIIQATGESIASLEQIPCLTPRGRYDIKIFPTFLQLHGKTFDYKIPFTTVLRLFLLPHKDNRQMYFVISLDPPIVQGQTRYHFLILSFNKEEDMSLDLNLTEEEIEEKYKGKLQKHMTGPSFEIVSRLMKSLSARKITIPGSFTGRSGTQTVSCSYRSNSGFLYPLERGFIYVHKPPIHIRFEEIACVNFARGTGSSRYFDFEIETRNGNVFVFSSIEKDEYSPLFDFVSNKKLRVKNRGGNIKDGKSVNYEDMVDSDDDEDTHDAYLEQMKAEGRERVVEEPDEDYVVDMDSDASDSDFNPGESGSDVAEEYDSNPSTSDSDSSSGSDSSEVEEGELKRKKHRDSKPKKKVKTVSERPRKKRKEKKEKDPNMPKRPSSAYMIWLTEHREQIKERYPGISVTEVSKKAGEMWNKLEDKTEWQEKAVIAKEAYTKQMAAYKETLKEDGPPVQKKTATKQPKTKTKTKSKSKSSDSASSPSKKPSSAGSGGNYKSKEYISDSSSSGGEEDDEEDEEDAKSGAKSDASEEVASDPASSEEEKEASGGSDEEEEEDDD</sequence>
<name>A0A914BFK0_PATMI</name>
<comment type="subcellular location">
    <subcellularLocation>
        <location evidence="10">Nucleus</location>
    </subcellularLocation>
    <subcellularLocation>
        <location evidence="10">Chromosome</location>
    </subcellularLocation>
</comment>
<comment type="similarity">
    <text evidence="1 10">Belongs to the SSRP1 family.</text>
</comment>
<reference evidence="13" key="1">
    <citation type="submission" date="2022-11" db="UniProtKB">
        <authorList>
            <consortium name="EnsemblMetazoa"/>
        </authorList>
    </citation>
    <scope>IDENTIFICATION</scope>
</reference>
<dbReference type="InterPro" id="IPR036910">
    <property type="entry name" value="HMG_box_dom_sf"/>
</dbReference>
<evidence type="ECO:0000256" key="11">
    <source>
        <dbReference type="SAM" id="MobiDB-lite"/>
    </source>
</evidence>
<protein>
    <recommendedName>
        <fullName evidence="10">FACT complex subunit SSRP1</fullName>
    </recommendedName>
</protein>
<dbReference type="GeneID" id="119742641"/>
<keyword evidence="2 10" id="KW-0158">Chromosome</keyword>
<dbReference type="GO" id="GO:0035101">
    <property type="term" value="C:FACT complex"/>
    <property type="evidence" value="ECO:0007669"/>
    <property type="project" value="TreeGrafter"/>
</dbReference>
<feature type="compositionally biased region" description="Low complexity" evidence="11">
    <location>
        <begin position="660"/>
        <end position="673"/>
    </location>
</feature>
<dbReference type="Pfam" id="PF21103">
    <property type="entry name" value="PH1_SSRP1-like"/>
    <property type="match status" value="1"/>
</dbReference>
<dbReference type="InterPro" id="IPR000969">
    <property type="entry name" value="SSRP1/POB3"/>
</dbReference>
<dbReference type="FunFam" id="2.30.29.30:FF:000119">
    <property type="entry name" value="FACT complex subunit SSRP1"/>
    <property type="match status" value="1"/>
</dbReference>
<dbReference type="CDD" id="cd13231">
    <property type="entry name" value="PH2_SSRP1-like"/>
    <property type="match status" value="1"/>
</dbReference>
<dbReference type="SUPFAM" id="SSF47095">
    <property type="entry name" value="HMG-box"/>
    <property type="match status" value="1"/>
</dbReference>
<evidence type="ECO:0000256" key="2">
    <source>
        <dbReference type="ARBA" id="ARBA00022454"/>
    </source>
</evidence>
<keyword evidence="8 9" id="KW-0539">Nucleus</keyword>
<feature type="domain" description="HMG box" evidence="12">
    <location>
        <begin position="562"/>
        <end position="628"/>
    </location>
</feature>
<feature type="compositionally biased region" description="Basic residues" evidence="11">
    <location>
        <begin position="647"/>
        <end position="657"/>
    </location>
</feature>
<keyword evidence="9" id="KW-0238">DNA-binding</keyword>
<feature type="compositionally biased region" description="Acidic residues" evidence="11">
    <location>
        <begin position="693"/>
        <end position="703"/>
    </location>
</feature>
<dbReference type="GO" id="GO:0031491">
    <property type="term" value="F:nucleosome binding"/>
    <property type="evidence" value="ECO:0007669"/>
    <property type="project" value="TreeGrafter"/>
</dbReference>
<dbReference type="RefSeq" id="XP_038074706.1">
    <property type="nucleotide sequence ID" value="XM_038218778.1"/>
</dbReference>
<accession>A0A914BFK0</accession>
<dbReference type="Gene3D" id="1.10.30.10">
    <property type="entry name" value="High mobility group box domain"/>
    <property type="match status" value="1"/>
</dbReference>
<evidence type="ECO:0000256" key="8">
    <source>
        <dbReference type="ARBA" id="ARBA00023242"/>
    </source>
</evidence>
<feature type="compositionally biased region" description="Low complexity" evidence="11">
    <location>
        <begin position="503"/>
        <end position="518"/>
    </location>
</feature>
<dbReference type="InterPro" id="IPR048993">
    <property type="entry name" value="SSRP1-like_PH1"/>
</dbReference>